<evidence type="ECO:0000313" key="2">
    <source>
        <dbReference type="Proteomes" id="UP000738325"/>
    </source>
</evidence>
<dbReference type="OrthoDB" id="10599941at2759"/>
<protein>
    <submittedName>
        <fullName evidence="1">Uncharacterized protein</fullName>
    </submittedName>
</protein>
<accession>A0A9P6UK43</accession>
<dbReference type="Proteomes" id="UP000738325">
    <property type="component" value="Unassembled WGS sequence"/>
</dbReference>
<reference evidence="1" key="1">
    <citation type="journal article" date="2020" name="Fungal Divers.">
        <title>Resolving the Mortierellaceae phylogeny through synthesis of multi-gene phylogenetics and phylogenomics.</title>
        <authorList>
            <person name="Vandepol N."/>
            <person name="Liber J."/>
            <person name="Desiro A."/>
            <person name="Na H."/>
            <person name="Kennedy M."/>
            <person name="Barry K."/>
            <person name="Grigoriev I.V."/>
            <person name="Miller A.N."/>
            <person name="O'Donnell K."/>
            <person name="Stajich J.E."/>
            <person name="Bonito G."/>
        </authorList>
    </citation>
    <scope>NUCLEOTIDE SEQUENCE</scope>
    <source>
        <strain evidence="1">REB-010B</strain>
    </source>
</reference>
<sequence length="429" mass="43325">MPSAEFGVLSHFEHEVVMDKCTTTTTPPTTCQESILDLINLLPSKLATIRSAVNAFPAPLNVFIDSFVISLTAIASSISTAAVADAGRIASSLLQAINAILATLQDTSTGFSALLTTPAATTELTAVINALKAILAKAVTVVTCTGAQTNCVGLLTLAGDAILSITGPLQIPIPGLPVTFLLQALSNVASALRTNGATLATLKPLIDRLFLEIETVVALPQASNSVVTTLSIIETLLNGVITCLGGKTTTPPPVCQPGFQNLINLLPTELATITTALTAFPAPVNTLIGSLVSSLTTIAGTISAAAVTDAGRIASSIFQATNTILATLQDASTGLAALLTGAIPRAALATVITALRAILAAAQTVVTCTGAATNCVGLLALAGATIQSVTATGGPLQVALSGCTQLCLLGAAVLIKVFVYFNLVNLSNC</sequence>
<dbReference type="EMBL" id="JAAAIP010001137">
    <property type="protein sequence ID" value="KAG0310076.1"/>
    <property type="molecule type" value="Genomic_DNA"/>
</dbReference>
<name>A0A9P6UK43_9FUNG</name>
<dbReference type="AlphaFoldDB" id="A0A9P6UK43"/>
<evidence type="ECO:0000313" key="1">
    <source>
        <dbReference type="EMBL" id="KAG0310076.1"/>
    </source>
</evidence>
<comment type="caution">
    <text evidence="1">The sequence shown here is derived from an EMBL/GenBank/DDBJ whole genome shotgun (WGS) entry which is preliminary data.</text>
</comment>
<proteinExistence type="predicted"/>
<keyword evidence="2" id="KW-1185">Reference proteome</keyword>
<gene>
    <name evidence="1" type="ORF">BGZ99_000682</name>
</gene>
<organism evidence="1 2">
    <name type="scientific">Dissophora globulifera</name>
    <dbReference type="NCBI Taxonomy" id="979702"/>
    <lineage>
        <taxon>Eukaryota</taxon>
        <taxon>Fungi</taxon>
        <taxon>Fungi incertae sedis</taxon>
        <taxon>Mucoromycota</taxon>
        <taxon>Mortierellomycotina</taxon>
        <taxon>Mortierellomycetes</taxon>
        <taxon>Mortierellales</taxon>
        <taxon>Mortierellaceae</taxon>
        <taxon>Dissophora</taxon>
    </lineage>
</organism>